<proteinExistence type="predicted"/>
<gene>
    <name evidence="2" type="ORF">DMP03_12570</name>
</gene>
<reference evidence="2 3" key="1">
    <citation type="submission" date="2019-10" db="EMBL/GenBank/DDBJ databases">
        <title>Unraveling microbial dark matter from salterns through culturing: the case of the genus Halosegnis.</title>
        <authorList>
            <person name="Duran-Viseras A."/>
            <person name="Andrei A.-S."/>
            <person name="Vera-Gargallo B."/>
            <person name="Ghai R."/>
            <person name="Sanchez-Porro C."/>
            <person name="Ventosa A."/>
        </authorList>
    </citation>
    <scope>NUCLEOTIDE SEQUENCE [LARGE SCALE GENOMIC DNA]</scope>
    <source>
        <strain evidence="2 3">F17-44</strain>
        <plasmid evidence="2">unnamed2</plasmid>
    </source>
</reference>
<comment type="caution">
    <text evidence="2">The sequence shown here is derived from an EMBL/GenBank/DDBJ whole genome shotgun (WGS) entry which is preliminary data.</text>
</comment>
<protein>
    <submittedName>
        <fullName evidence="2">Uncharacterized protein</fullName>
    </submittedName>
</protein>
<feature type="transmembrane region" description="Helical" evidence="1">
    <location>
        <begin position="270"/>
        <end position="293"/>
    </location>
</feature>
<evidence type="ECO:0000313" key="2">
    <source>
        <dbReference type="EMBL" id="KAB7513219.1"/>
    </source>
</evidence>
<dbReference type="EMBL" id="QJOW01000006">
    <property type="protein sequence ID" value="KAB7513219.1"/>
    <property type="molecule type" value="Genomic_DNA"/>
</dbReference>
<keyword evidence="2" id="KW-0614">Plasmid</keyword>
<sequence length="338" mass="36914">MSESDLSRRELVANLILILSIVGFLFGAPGVIEDEGGPSAWGSGGFAMFADGPGDDNNQADSEDPAIWIGVESRVSDTLITTEQKAEVEVRLSNDDHRLAHDVDFELVVTENGYRDTVILRDTITIPAGETKEVTYEFSPNEVTQSSISYPHTVWVDTVISSDEGRVGHSSRATSGQITFRLPQWERFRAQLFVFSFVAIIVSALASTRLRRGVIQLRSDFRHSSSSNSSPRDTLIGSIGVVSEITGRLLKLSSQGSKEHRERFSDDPGISLGALFLSYLVCLPVLLLAGTIVIVTETLDEFFGGITAYNGTIITYLFALYVVLGFLGYFVALGTSRE</sequence>
<dbReference type="AlphaFoldDB" id="A0A5N5U446"/>
<keyword evidence="1" id="KW-1133">Transmembrane helix</keyword>
<keyword evidence="1" id="KW-0472">Membrane</keyword>
<accession>A0A5N5U446</accession>
<dbReference type="Proteomes" id="UP000326302">
    <property type="component" value="Unassembled WGS sequence"/>
</dbReference>
<organism evidence="2 3">
    <name type="scientific">Halosegnis rubeus</name>
    <dbReference type="NCBI Taxonomy" id="2212850"/>
    <lineage>
        <taxon>Archaea</taxon>
        <taxon>Methanobacteriati</taxon>
        <taxon>Methanobacteriota</taxon>
        <taxon>Stenosarchaea group</taxon>
        <taxon>Halobacteria</taxon>
        <taxon>Halobacteriales</taxon>
        <taxon>Natronomonadaceae</taxon>
        <taxon>Halosegnis</taxon>
    </lineage>
</organism>
<evidence type="ECO:0000313" key="3">
    <source>
        <dbReference type="Proteomes" id="UP000326302"/>
    </source>
</evidence>
<feature type="transmembrane region" description="Helical" evidence="1">
    <location>
        <begin position="12"/>
        <end position="32"/>
    </location>
</feature>
<geneLocation type="plasmid" evidence="2">
    <name>unnamed2</name>
</geneLocation>
<feature type="transmembrane region" description="Helical" evidence="1">
    <location>
        <begin position="313"/>
        <end position="333"/>
    </location>
</feature>
<evidence type="ECO:0000256" key="1">
    <source>
        <dbReference type="SAM" id="Phobius"/>
    </source>
</evidence>
<name>A0A5N5U446_9EURY</name>
<feature type="transmembrane region" description="Helical" evidence="1">
    <location>
        <begin position="190"/>
        <end position="208"/>
    </location>
</feature>
<keyword evidence="1" id="KW-0812">Transmembrane</keyword>
<dbReference type="RefSeq" id="WP_152120886.1">
    <property type="nucleotide sequence ID" value="NZ_QJOW01000006.1"/>
</dbReference>